<organism evidence="8 9">
    <name type="scientific">Streptomyces kronopolitis</name>
    <dbReference type="NCBI Taxonomy" id="1612435"/>
    <lineage>
        <taxon>Bacteria</taxon>
        <taxon>Bacillati</taxon>
        <taxon>Actinomycetota</taxon>
        <taxon>Actinomycetes</taxon>
        <taxon>Kitasatosporales</taxon>
        <taxon>Streptomycetaceae</taxon>
        <taxon>Streptomyces</taxon>
    </lineage>
</organism>
<dbReference type="PROSITE" id="PS51471">
    <property type="entry name" value="FE2OG_OXY"/>
    <property type="match status" value="1"/>
</dbReference>
<accession>A0ABQ2IZR3</accession>
<gene>
    <name evidence="8" type="ORF">GCM10012285_03380</name>
</gene>
<evidence type="ECO:0000256" key="1">
    <source>
        <dbReference type="ARBA" id="ARBA00001961"/>
    </source>
</evidence>
<name>A0ABQ2IZR3_9ACTN</name>
<comment type="cofactor">
    <cofactor evidence="1">
        <name>L-ascorbate</name>
        <dbReference type="ChEBI" id="CHEBI:38290"/>
    </cofactor>
</comment>
<evidence type="ECO:0000256" key="5">
    <source>
        <dbReference type="ARBA" id="ARBA00023002"/>
    </source>
</evidence>
<keyword evidence="9" id="KW-1185">Reference proteome</keyword>
<dbReference type="Pfam" id="PF13640">
    <property type="entry name" value="2OG-FeII_Oxy_3"/>
    <property type="match status" value="1"/>
</dbReference>
<dbReference type="Gene3D" id="2.60.120.620">
    <property type="entry name" value="q2cbj1_9rhob like domain"/>
    <property type="match status" value="1"/>
</dbReference>
<feature type="domain" description="Fe2OG dioxygenase" evidence="7">
    <location>
        <begin position="92"/>
        <end position="207"/>
    </location>
</feature>
<reference evidence="9" key="1">
    <citation type="journal article" date="2019" name="Int. J. Syst. Evol. Microbiol.">
        <title>The Global Catalogue of Microorganisms (GCM) 10K type strain sequencing project: providing services to taxonomists for standard genome sequencing and annotation.</title>
        <authorList>
            <consortium name="The Broad Institute Genomics Platform"/>
            <consortium name="The Broad Institute Genome Sequencing Center for Infectious Disease"/>
            <person name="Wu L."/>
            <person name="Ma J."/>
        </authorList>
    </citation>
    <scope>NUCLEOTIDE SEQUENCE [LARGE SCALE GENOMIC DNA]</scope>
    <source>
        <strain evidence="9">CGMCC 4.7323</strain>
    </source>
</reference>
<dbReference type="EMBL" id="BMND01000001">
    <property type="protein sequence ID" value="GGN32871.1"/>
    <property type="molecule type" value="Genomic_DNA"/>
</dbReference>
<dbReference type="InterPro" id="IPR044862">
    <property type="entry name" value="Pro_4_hyd_alph_FE2OG_OXY"/>
</dbReference>
<evidence type="ECO:0000313" key="8">
    <source>
        <dbReference type="EMBL" id="GGN32871.1"/>
    </source>
</evidence>
<keyword evidence="3" id="KW-0847">Vitamin C</keyword>
<evidence type="ECO:0000256" key="2">
    <source>
        <dbReference type="ARBA" id="ARBA00022723"/>
    </source>
</evidence>
<keyword evidence="4" id="KW-0223">Dioxygenase</keyword>
<evidence type="ECO:0000259" key="7">
    <source>
        <dbReference type="PROSITE" id="PS51471"/>
    </source>
</evidence>
<protein>
    <recommendedName>
        <fullName evidence="7">Fe2OG dioxygenase domain-containing protein</fullName>
    </recommendedName>
</protein>
<keyword evidence="6" id="KW-0408">Iron</keyword>
<dbReference type="Proteomes" id="UP000600080">
    <property type="component" value="Unassembled WGS sequence"/>
</dbReference>
<keyword evidence="2" id="KW-0479">Metal-binding</keyword>
<keyword evidence="5" id="KW-0560">Oxidoreductase</keyword>
<comment type="caution">
    <text evidence="8">The sequence shown here is derived from an EMBL/GenBank/DDBJ whole genome shotgun (WGS) entry which is preliminary data.</text>
</comment>
<dbReference type="InterPro" id="IPR005123">
    <property type="entry name" value="Oxoglu/Fe-dep_dioxygenase_dom"/>
</dbReference>
<evidence type="ECO:0000256" key="6">
    <source>
        <dbReference type="ARBA" id="ARBA00023004"/>
    </source>
</evidence>
<proteinExistence type="predicted"/>
<dbReference type="InterPro" id="IPR006620">
    <property type="entry name" value="Pro_4_hyd_alph"/>
</dbReference>
<sequence>MVSMDALWRLPVTVCRISNFLGERASGALLERAIASASGALPPSTVRVNREVDPAMRRSRSDGDFAVPELLSAIEDVREAVEQTLGVSCEGTEPSYGLNVHNDGDFYLPHQDTGPGPAAQRLLTFVYYLHRTPRPFQGGHLRVFDVVLPVHTEGAASWEDRTWRDWEPEHDSIVFFRPTAWHEVRKVSCPTKEPADSRFAVNGWLCRPEIPNPR</sequence>
<evidence type="ECO:0000256" key="3">
    <source>
        <dbReference type="ARBA" id="ARBA00022896"/>
    </source>
</evidence>
<dbReference type="SMART" id="SM00702">
    <property type="entry name" value="P4Hc"/>
    <property type="match status" value="1"/>
</dbReference>
<evidence type="ECO:0000313" key="9">
    <source>
        <dbReference type="Proteomes" id="UP000600080"/>
    </source>
</evidence>
<evidence type="ECO:0000256" key="4">
    <source>
        <dbReference type="ARBA" id="ARBA00022964"/>
    </source>
</evidence>